<evidence type="ECO:0000256" key="2">
    <source>
        <dbReference type="ARBA" id="ARBA00022670"/>
    </source>
</evidence>
<dbReference type="InterPro" id="IPR011650">
    <property type="entry name" value="Peptidase_M20_dimer"/>
</dbReference>
<dbReference type="PANTHER" id="PTHR45962">
    <property type="entry name" value="N-FATTY-ACYL-AMINO ACID SYNTHASE/HYDROLASE PM20D1"/>
    <property type="match status" value="1"/>
</dbReference>
<feature type="domain" description="Peptidase M20 dimerisation" evidence="7">
    <location>
        <begin position="245"/>
        <end position="391"/>
    </location>
</feature>
<dbReference type="Proteomes" id="UP000315751">
    <property type="component" value="Unassembled WGS sequence"/>
</dbReference>
<dbReference type="SUPFAM" id="SSF55031">
    <property type="entry name" value="Bacterial exopeptidase dimerisation domain"/>
    <property type="match status" value="1"/>
</dbReference>
<proteinExistence type="inferred from homology"/>
<dbReference type="Gene3D" id="3.30.70.360">
    <property type="match status" value="1"/>
</dbReference>
<keyword evidence="4" id="KW-0378">Hydrolase</keyword>
<evidence type="ECO:0000313" key="9">
    <source>
        <dbReference type="Proteomes" id="UP000315751"/>
    </source>
</evidence>
<dbReference type="AlphaFoldDB" id="A0A560HAR7"/>
<dbReference type="PROSITE" id="PS00759">
    <property type="entry name" value="ARGE_DAPE_CPG2_2"/>
    <property type="match status" value="1"/>
</dbReference>
<dbReference type="RefSeq" id="WP_246130276.1">
    <property type="nucleotide sequence ID" value="NZ_VITR01000005.1"/>
</dbReference>
<evidence type="ECO:0000256" key="5">
    <source>
        <dbReference type="ARBA" id="ARBA00022833"/>
    </source>
</evidence>
<dbReference type="EMBL" id="VITR01000005">
    <property type="protein sequence ID" value="TWB43445.1"/>
    <property type="molecule type" value="Genomic_DNA"/>
</dbReference>
<evidence type="ECO:0000256" key="6">
    <source>
        <dbReference type="SAM" id="SignalP"/>
    </source>
</evidence>
<evidence type="ECO:0000259" key="7">
    <source>
        <dbReference type="Pfam" id="PF07687"/>
    </source>
</evidence>
<dbReference type="Pfam" id="PF01546">
    <property type="entry name" value="Peptidase_M20"/>
    <property type="match status" value="1"/>
</dbReference>
<reference evidence="8 9" key="1">
    <citation type="submission" date="2019-06" db="EMBL/GenBank/DDBJ databases">
        <title>Genomic Encyclopedia of Type Strains, Phase IV (KMG-V): Genome sequencing to study the core and pangenomes of soil and plant-associated prokaryotes.</title>
        <authorList>
            <person name="Whitman W."/>
        </authorList>
    </citation>
    <scope>NUCLEOTIDE SEQUENCE [LARGE SCALE GENOMIC DNA]</scope>
    <source>
        <strain evidence="8 9">BR 11622</strain>
    </source>
</reference>
<keyword evidence="2" id="KW-0645">Protease</keyword>
<comment type="caution">
    <text evidence="8">The sequence shown here is derived from an EMBL/GenBank/DDBJ whole genome shotgun (WGS) entry which is preliminary data.</text>
</comment>
<evidence type="ECO:0000256" key="4">
    <source>
        <dbReference type="ARBA" id="ARBA00022801"/>
    </source>
</evidence>
<feature type="chain" id="PRO_5021854218" evidence="6">
    <location>
        <begin position="33"/>
        <end position="493"/>
    </location>
</feature>
<name>A0A560HAR7_9PROT</name>
<evidence type="ECO:0000256" key="3">
    <source>
        <dbReference type="ARBA" id="ARBA00022723"/>
    </source>
</evidence>
<keyword evidence="6" id="KW-0732">Signal</keyword>
<evidence type="ECO:0000256" key="1">
    <source>
        <dbReference type="ARBA" id="ARBA00006247"/>
    </source>
</evidence>
<sequence length="493" mass="52315">MMTRWAALAPTLAPTLALGTALSLSMSGMAFAADAGKSVPGTQGITVDLTRPDWVAFRNLYQQLVQTNTTLSSGSCTAAAQAVANRLTAIGLKKSDVRVLVPEGRPKDGALAAVLPGSDPAAKPILLLAHIDVVEAKREDWQRDPFTLVEENGYFYGRGSSDDKAMAAVFADLLVRLRQEGFRPKRTIKLALTCGEETSDTFDGVQYLLAHDRDALDAEFALNEGAGGRLDKDGKYLALEIQAGEKVYQDFTLETTNPGGHSSRPSKDNAIYHLAAGLNRLAAFDFPVALNPVTKAYFTALSPVIGGAVGADMIAITKDNPDPAAIARVSQDPGWNSTLRTTCVATMATAGHAPNALPQHAQANVNCRILPGQPLEEVRQTLIKVLDDPAIKVTAVGEPSPVSPPPALTPTVLDPVKEVAAKMWPGVPVVPTMSTGATDGRFLNAAGIATYGLSGMFRDPDGSGVHGLNERIRVRSLYEGREFLYAVVKKYAG</sequence>
<feature type="signal peptide" evidence="6">
    <location>
        <begin position="1"/>
        <end position="32"/>
    </location>
</feature>
<dbReference type="InterPro" id="IPR002933">
    <property type="entry name" value="Peptidase_M20"/>
</dbReference>
<dbReference type="GO" id="GO:0008233">
    <property type="term" value="F:peptidase activity"/>
    <property type="evidence" value="ECO:0007669"/>
    <property type="project" value="UniProtKB-KW"/>
</dbReference>
<organism evidence="8 9">
    <name type="scientific">Nitrospirillum amazonense</name>
    <dbReference type="NCBI Taxonomy" id="28077"/>
    <lineage>
        <taxon>Bacteria</taxon>
        <taxon>Pseudomonadati</taxon>
        <taxon>Pseudomonadota</taxon>
        <taxon>Alphaproteobacteria</taxon>
        <taxon>Rhodospirillales</taxon>
        <taxon>Azospirillaceae</taxon>
        <taxon>Nitrospirillum</taxon>
    </lineage>
</organism>
<dbReference type="SUPFAM" id="SSF53187">
    <property type="entry name" value="Zn-dependent exopeptidases"/>
    <property type="match status" value="1"/>
</dbReference>
<evidence type="ECO:0000313" key="8">
    <source>
        <dbReference type="EMBL" id="TWB43445.1"/>
    </source>
</evidence>
<dbReference type="Pfam" id="PF07687">
    <property type="entry name" value="M20_dimer"/>
    <property type="match status" value="1"/>
</dbReference>
<dbReference type="InterPro" id="IPR001261">
    <property type="entry name" value="ArgE/DapE_CS"/>
</dbReference>
<dbReference type="GO" id="GO:0046872">
    <property type="term" value="F:metal ion binding"/>
    <property type="evidence" value="ECO:0007669"/>
    <property type="project" value="UniProtKB-KW"/>
</dbReference>
<dbReference type="InterPro" id="IPR047177">
    <property type="entry name" value="Pept_M20A"/>
</dbReference>
<protein>
    <submittedName>
        <fullName evidence="8">Acetylornithine deacetylase/succinyl-diaminopimelate desuccinylase-like protein</fullName>
    </submittedName>
</protein>
<dbReference type="GO" id="GO:0006508">
    <property type="term" value="P:proteolysis"/>
    <property type="evidence" value="ECO:0007669"/>
    <property type="project" value="UniProtKB-KW"/>
</dbReference>
<keyword evidence="3" id="KW-0479">Metal-binding</keyword>
<keyword evidence="9" id="KW-1185">Reference proteome</keyword>
<accession>A0A560HAR7</accession>
<dbReference type="Gene3D" id="3.40.630.10">
    <property type="entry name" value="Zn peptidases"/>
    <property type="match status" value="1"/>
</dbReference>
<dbReference type="PROSITE" id="PS00758">
    <property type="entry name" value="ARGE_DAPE_CPG2_1"/>
    <property type="match status" value="1"/>
</dbReference>
<gene>
    <name evidence="8" type="ORF">FBZ90_105258</name>
</gene>
<dbReference type="InterPro" id="IPR036264">
    <property type="entry name" value="Bact_exopeptidase_dim_dom"/>
</dbReference>
<comment type="similarity">
    <text evidence="1">Belongs to the peptidase M20A family.</text>
</comment>
<dbReference type="PANTHER" id="PTHR45962:SF1">
    <property type="entry name" value="N-FATTY-ACYL-AMINO ACID SYNTHASE_HYDROLASE PM20D1"/>
    <property type="match status" value="1"/>
</dbReference>
<dbReference type="Gene3D" id="1.10.150.900">
    <property type="match status" value="1"/>
</dbReference>
<dbReference type="NCBIfam" id="NF006596">
    <property type="entry name" value="PRK09133.1"/>
    <property type="match status" value="1"/>
</dbReference>
<keyword evidence="5" id="KW-0862">Zinc</keyword>